<dbReference type="AlphaFoldDB" id="A0AAN7UH78"/>
<feature type="compositionally biased region" description="Polar residues" evidence="1">
    <location>
        <begin position="20"/>
        <end position="35"/>
    </location>
</feature>
<accession>A0AAN7UH78</accession>
<gene>
    <name evidence="2" type="ORF">RRF57_003957</name>
</gene>
<feature type="compositionally biased region" description="Polar residues" evidence="1">
    <location>
        <begin position="1"/>
        <end position="11"/>
    </location>
</feature>
<sequence length="107" mass="11977">MQHAANSSQQYAPRLPGSLHTPTQSFSAAIQTPDSQGADWTDGKQSKDKELDSVRNRLSDSKFNIRDYADPLLPRQHPPSHYYPRGVTAEMEKNLLDLVAKLKTENA</sequence>
<proteinExistence type="predicted"/>
<protein>
    <submittedName>
        <fullName evidence="2">Uncharacterized protein</fullName>
    </submittedName>
</protein>
<feature type="compositionally biased region" description="Basic and acidic residues" evidence="1">
    <location>
        <begin position="41"/>
        <end position="62"/>
    </location>
</feature>
<evidence type="ECO:0000256" key="1">
    <source>
        <dbReference type="SAM" id="MobiDB-lite"/>
    </source>
</evidence>
<name>A0AAN7UH78_9PEZI</name>
<evidence type="ECO:0000313" key="3">
    <source>
        <dbReference type="Proteomes" id="UP001305414"/>
    </source>
</evidence>
<organism evidence="2 3">
    <name type="scientific">Xylaria bambusicola</name>
    <dbReference type="NCBI Taxonomy" id="326684"/>
    <lineage>
        <taxon>Eukaryota</taxon>
        <taxon>Fungi</taxon>
        <taxon>Dikarya</taxon>
        <taxon>Ascomycota</taxon>
        <taxon>Pezizomycotina</taxon>
        <taxon>Sordariomycetes</taxon>
        <taxon>Xylariomycetidae</taxon>
        <taxon>Xylariales</taxon>
        <taxon>Xylariaceae</taxon>
        <taxon>Xylaria</taxon>
    </lineage>
</organism>
<reference evidence="2 3" key="1">
    <citation type="submission" date="2023-10" db="EMBL/GenBank/DDBJ databases">
        <title>Draft genome sequence of Xylaria bambusicola isolate GMP-LS, the root and basal stem rot pathogen of sugarcane in Indonesia.</title>
        <authorList>
            <person name="Selvaraj P."/>
            <person name="Muralishankar V."/>
            <person name="Muruganantham S."/>
            <person name="Sp S."/>
            <person name="Haryani S."/>
            <person name="Lau K.J.X."/>
            <person name="Naqvi N.I."/>
        </authorList>
    </citation>
    <scope>NUCLEOTIDE SEQUENCE [LARGE SCALE GENOMIC DNA]</scope>
    <source>
        <strain evidence="2">GMP-LS</strain>
    </source>
</reference>
<feature type="region of interest" description="Disordered" evidence="1">
    <location>
        <begin position="1"/>
        <end position="62"/>
    </location>
</feature>
<keyword evidence="3" id="KW-1185">Reference proteome</keyword>
<comment type="caution">
    <text evidence="2">The sequence shown here is derived from an EMBL/GenBank/DDBJ whole genome shotgun (WGS) entry which is preliminary data.</text>
</comment>
<evidence type="ECO:0000313" key="2">
    <source>
        <dbReference type="EMBL" id="KAK5628242.1"/>
    </source>
</evidence>
<dbReference type="Proteomes" id="UP001305414">
    <property type="component" value="Unassembled WGS sequence"/>
</dbReference>
<dbReference type="EMBL" id="JAWHQM010000008">
    <property type="protein sequence ID" value="KAK5628242.1"/>
    <property type="molecule type" value="Genomic_DNA"/>
</dbReference>